<feature type="transmembrane region" description="Helical" evidence="1">
    <location>
        <begin position="116"/>
        <end position="136"/>
    </location>
</feature>
<evidence type="ECO:0000256" key="1">
    <source>
        <dbReference type="SAM" id="Phobius"/>
    </source>
</evidence>
<reference evidence="2 3" key="1">
    <citation type="submission" date="2019-09" db="EMBL/GenBank/DDBJ databases">
        <title>Genome sequence and assembly of Adhaeribacter sp.</title>
        <authorList>
            <person name="Chhetri G."/>
        </authorList>
    </citation>
    <scope>NUCLEOTIDE SEQUENCE [LARGE SCALE GENOMIC DNA]</scope>
    <source>
        <strain evidence="2 3">DK36</strain>
    </source>
</reference>
<evidence type="ECO:0000313" key="2">
    <source>
        <dbReference type="EMBL" id="KAA5538784.1"/>
    </source>
</evidence>
<protein>
    <recommendedName>
        <fullName evidence="4">Phosphatidate cytidylyltransferase</fullName>
    </recommendedName>
</protein>
<dbReference type="PANTHER" id="PTHR31303">
    <property type="entry name" value="CTP-DEPENDENT DIACYLGLYCEROL KINASE 1"/>
    <property type="match status" value="1"/>
</dbReference>
<evidence type="ECO:0000313" key="3">
    <source>
        <dbReference type="Proteomes" id="UP000323426"/>
    </source>
</evidence>
<comment type="caution">
    <text evidence="2">The sequence shown here is derived from an EMBL/GenBank/DDBJ whole genome shotgun (WGS) entry which is preliminary data.</text>
</comment>
<gene>
    <name evidence="2" type="ORF">F0145_25615</name>
</gene>
<feature type="transmembrane region" description="Helical" evidence="1">
    <location>
        <begin position="22"/>
        <end position="43"/>
    </location>
</feature>
<dbReference type="PANTHER" id="PTHR31303:SF1">
    <property type="entry name" value="CTP-DEPENDENT DIACYLGLYCEROL KINASE 1"/>
    <property type="match status" value="1"/>
</dbReference>
<accession>A0A5M6CU66</accession>
<keyword evidence="1" id="KW-1133">Transmembrane helix</keyword>
<evidence type="ECO:0008006" key="4">
    <source>
        <dbReference type="Google" id="ProtNLM"/>
    </source>
</evidence>
<proteinExistence type="predicted"/>
<feature type="transmembrane region" description="Helical" evidence="1">
    <location>
        <begin position="79"/>
        <end position="104"/>
    </location>
</feature>
<organism evidence="2 3">
    <name type="scientific">Adhaeribacter rhizoryzae</name>
    <dbReference type="NCBI Taxonomy" id="2607907"/>
    <lineage>
        <taxon>Bacteria</taxon>
        <taxon>Pseudomonadati</taxon>
        <taxon>Bacteroidota</taxon>
        <taxon>Cytophagia</taxon>
        <taxon>Cytophagales</taxon>
        <taxon>Hymenobacteraceae</taxon>
        <taxon>Adhaeribacter</taxon>
    </lineage>
</organism>
<name>A0A5M6CU66_9BACT</name>
<dbReference type="Proteomes" id="UP000323426">
    <property type="component" value="Unassembled WGS sequence"/>
</dbReference>
<keyword evidence="1" id="KW-0472">Membrane</keyword>
<dbReference type="GO" id="GO:0004143">
    <property type="term" value="F:ATP-dependent diacylglycerol kinase activity"/>
    <property type="evidence" value="ECO:0007669"/>
    <property type="project" value="InterPro"/>
</dbReference>
<dbReference type="EMBL" id="VWSF01000040">
    <property type="protein sequence ID" value="KAA5538784.1"/>
    <property type="molecule type" value="Genomic_DNA"/>
</dbReference>
<keyword evidence="1" id="KW-0812">Transmembrane</keyword>
<feature type="transmembrane region" description="Helical" evidence="1">
    <location>
        <begin position="182"/>
        <end position="201"/>
    </location>
</feature>
<dbReference type="InterPro" id="IPR037997">
    <property type="entry name" value="Dgk1-like"/>
</dbReference>
<sequence>MIAPLTILEDFFAKAIPSKAEILLLSPFIFIYVLLVAILVCYLKKFRNVRTPYTRKIFHFLIFTTASIFQYRFGLSLVVLFGIIVSLFVLAAVVAGEGFVFYEAMARQTDSPHRTLFILIPLFTTALGGVLINIFFPGFSFIGYLVGGWGDAVGEPVGTRWGKHRYAVPSLLGVPAQRSVEGSAAVILVSTMVAFAGLYLAGYPVPMAFGTALACGIGGGAVEAISNHGLDNLTIQVAAAGIAHVILT</sequence>
<keyword evidence="3" id="KW-1185">Reference proteome</keyword>
<dbReference type="AlphaFoldDB" id="A0A5M6CU66"/>
<feature type="transmembrane region" description="Helical" evidence="1">
    <location>
        <begin position="55"/>
        <end position="73"/>
    </location>
</feature>